<keyword evidence="3" id="KW-1185">Reference proteome</keyword>
<feature type="compositionally biased region" description="Basic and acidic residues" evidence="1">
    <location>
        <begin position="17"/>
        <end position="28"/>
    </location>
</feature>
<feature type="region of interest" description="Disordered" evidence="1">
    <location>
        <begin position="17"/>
        <end position="38"/>
    </location>
</feature>
<evidence type="ECO:0000313" key="2">
    <source>
        <dbReference type="EMBL" id="TNN86268.1"/>
    </source>
</evidence>
<protein>
    <submittedName>
        <fullName evidence="2">Uncharacterized protein</fullName>
    </submittedName>
</protein>
<evidence type="ECO:0000313" key="3">
    <source>
        <dbReference type="Proteomes" id="UP000314294"/>
    </source>
</evidence>
<organism evidence="2 3">
    <name type="scientific">Liparis tanakae</name>
    <name type="common">Tanaka's snailfish</name>
    <dbReference type="NCBI Taxonomy" id="230148"/>
    <lineage>
        <taxon>Eukaryota</taxon>
        <taxon>Metazoa</taxon>
        <taxon>Chordata</taxon>
        <taxon>Craniata</taxon>
        <taxon>Vertebrata</taxon>
        <taxon>Euteleostomi</taxon>
        <taxon>Actinopterygii</taxon>
        <taxon>Neopterygii</taxon>
        <taxon>Teleostei</taxon>
        <taxon>Neoteleostei</taxon>
        <taxon>Acanthomorphata</taxon>
        <taxon>Eupercaria</taxon>
        <taxon>Perciformes</taxon>
        <taxon>Cottioidei</taxon>
        <taxon>Cottales</taxon>
        <taxon>Liparidae</taxon>
        <taxon>Liparis</taxon>
    </lineage>
</organism>
<dbReference type="AlphaFoldDB" id="A0A4Z2J9B2"/>
<evidence type="ECO:0000256" key="1">
    <source>
        <dbReference type="SAM" id="MobiDB-lite"/>
    </source>
</evidence>
<sequence>MSCCSTMRRDIMRWDETGRDGMRREMQRAPHSSKASQENVLCRQGGYLVQETASNGAGFTISRAVFAFQRNEKETETLIMTADDPPDDWIVSLFV</sequence>
<dbReference type="Proteomes" id="UP000314294">
    <property type="component" value="Unassembled WGS sequence"/>
</dbReference>
<proteinExistence type="predicted"/>
<name>A0A4Z2J9B2_9TELE</name>
<reference evidence="2 3" key="1">
    <citation type="submission" date="2019-03" db="EMBL/GenBank/DDBJ databases">
        <title>First draft genome of Liparis tanakae, snailfish: a comprehensive survey of snailfish specific genes.</title>
        <authorList>
            <person name="Kim W."/>
            <person name="Song I."/>
            <person name="Jeong J.-H."/>
            <person name="Kim D."/>
            <person name="Kim S."/>
            <person name="Ryu S."/>
            <person name="Song J.Y."/>
            <person name="Lee S.K."/>
        </authorList>
    </citation>
    <scope>NUCLEOTIDE SEQUENCE [LARGE SCALE GENOMIC DNA]</scope>
    <source>
        <tissue evidence="2">Muscle</tissue>
    </source>
</reference>
<accession>A0A4Z2J9B2</accession>
<gene>
    <name evidence="2" type="ORF">EYF80_003353</name>
</gene>
<comment type="caution">
    <text evidence="2">The sequence shown here is derived from an EMBL/GenBank/DDBJ whole genome shotgun (WGS) entry which is preliminary data.</text>
</comment>
<dbReference type="EMBL" id="SRLO01000016">
    <property type="protein sequence ID" value="TNN86268.1"/>
    <property type="molecule type" value="Genomic_DNA"/>
</dbReference>